<dbReference type="GO" id="GO:0016787">
    <property type="term" value="F:hydrolase activity"/>
    <property type="evidence" value="ECO:0007669"/>
    <property type="project" value="UniProtKB-KW"/>
</dbReference>
<evidence type="ECO:0000256" key="3">
    <source>
        <dbReference type="ARBA" id="ARBA00022806"/>
    </source>
</evidence>
<reference evidence="7" key="1">
    <citation type="submission" date="2023-08" db="EMBL/GenBank/DDBJ databases">
        <authorList>
            <person name="Chen Y."/>
            <person name="Shah S."/>
            <person name="Dougan E. K."/>
            <person name="Thang M."/>
            <person name="Chan C."/>
        </authorList>
    </citation>
    <scope>NUCLEOTIDE SEQUENCE</scope>
</reference>
<dbReference type="Pfam" id="PF13086">
    <property type="entry name" value="AAA_11"/>
    <property type="match status" value="1"/>
</dbReference>
<dbReference type="InterPro" id="IPR000210">
    <property type="entry name" value="BTB/POZ_dom"/>
</dbReference>
<keyword evidence="3" id="KW-0347">Helicase</keyword>
<dbReference type="SUPFAM" id="SSF48403">
    <property type="entry name" value="Ankyrin repeat"/>
    <property type="match status" value="1"/>
</dbReference>
<dbReference type="AlphaFoldDB" id="A0AA36JFJ3"/>
<evidence type="ECO:0000313" key="7">
    <source>
        <dbReference type="EMBL" id="CAJ1404068.1"/>
    </source>
</evidence>
<accession>A0AA36JFJ3</accession>
<comment type="caution">
    <text evidence="7">The sequence shown here is derived from an EMBL/GenBank/DDBJ whole genome shotgun (WGS) entry which is preliminary data.</text>
</comment>
<dbReference type="InterPro" id="IPR047187">
    <property type="entry name" value="SF1_C_Upf1"/>
</dbReference>
<organism evidence="7 8">
    <name type="scientific">Effrenium voratum</name>
    <dbReference type="NCBI Taxonomy" id="2562239"/>
    <lineage>
        <taxon>Eukaryota</taxon>
        <taxon>Sar</taxon>
        <taxon>Alveolata</taxon>
        <taxon>Dinophyceae</taxon>
        <taxon>Suessiales</taxon>
        <taxon>Symbiodiniaceae</taxon>
        <taxon>Effrenium</taxon>
    </lineage>
</organism>
<dbReference type="InterPro" id="IPR027417">
    <property type="entry name" value="P-loop_NTPase"/>
</dbReference>
<dbReference type="InterPro" id="IPR011333">
    <property type="entry name" value="SKP1/BTB/POZ_sf"/>
</dbReference>
<keyword evidence="8" id="KW-1185">Reference proteome</keyword>
<keyword evidence="2" id="KW-0378">Hydrolase</keyword>
<feature type="region of interest" description="Disordered" evidence="5">
    <location>
        <begin position="458"/>
        <end position="500"/>
    </location>
</feature>
<evidence type="ECO:0000256" key="5">
    <source>
        <dbReference type="SAM" id="MobiDB-lite"/>
    </source>
</evidence>
<dbReference type="CDD" id="cd18186">
    <property type="entry name" value="BTB_POZ_ZBTB_KLHL-like"/>
    <property type="match status" value="1"/>
</dbReference>
<sequence length="957" mass="103325">MDARPAASRPRCRGGLLQRLAELARRERYGEAPEFESEQLRRASAVFCTLSCAGRPSLRALHGVDTVLVDEAAQAVEAETLVPLCLGPKQLVLVGDPMQLSATVCHSQAAKDASYCRSMMERLMGLGQEYIMLKEQYRMHPEISRFPSKRFYGGRLIDVSTKPTEPSSLRVTLPPYAVVDVPGHEEVSRQESKVVNRREAEALARFARLVAGEPSGQHLRCASVVVITFYNGQAQLLRQLLQGHPVQVHTVDSFQGSEAEVVLLSFVRANVQRRLGFLTEFRRLNVALTRAKRSLILFANASLLRAAKAASKEDGLAQSARNARDVRAFRPNGVTARSKDDVAALLADAAARGSIWPEHQAEQLCSGSASEIPRFARDALAPDALLLGMVDSIGISERCHEVEARILTYYSGNRISASQLSGSHISLKSGRGRSSSPAIRLARPMSLEGARRAAAAEAAVARSRSPTPPPGIVAAGVEGSRIRTSEPEQEEVTFSGPGLSNFIESQKEALRQKVGKLQAVSETEAGGDSDLPKAPSNGRAGERDLPKATSNGRANAGPSSGARAPLPAAPLPSLPGSPELWHAVHVGDEAFVARMVRQNACSGRHKDASGHSVLWHAIAFGHRGIAKLMLDHFPAGTQDGIDAAEVHLRKGDTLLHLLCQCRPFSADTAEVFRRVADVMPFPLFGKVNMAGQSFLAIAAATQNFWVLRHVSLKYPEQMKGLVCSREAPLRQLLQRLPPPTAPGVSGCEKIPEHFAVASLLSPDPSGRVPFADVAFDVCIGDETFCRFLAHRVVVGAQSPVLLKELLTAPLQDLPQEGIKASVFAVDRRISKEVWRTVLQFLYTGLVHCSFATEVPKMVELLRACAVYKLPTALLDLAQAALFRQLPASSPALALEVFSITAGSSGEGLDVTSLREAAVLILLNSGAQVFMEVPADKLSAILEKLIVIAEQMIFRGPK</sequence>
<dbReference type="Gene3D" id="3.30.710.10">
    <property type="entry name" value="Potassium Channel Kv1.1, Chain A"/>
    <property type="match status" value="1"/>
</dbReference>
<gene>
    <name evidence="7" type="ORF">EVOR1521_LOCUS26601</name>
</gene>
<feature type="compositionally biased region" description="Low complexity" evidence="5">
    <location>
        <begin position="556"/>
        <end position="566"/>
    </location>
</feature>
<dbReference type="Gene3D" id="1.25.40.20">
    <property type="entry name" value="Ankyrin repeat-containing domain"/>
    <property type="match status" value="1"/>
</dbReference>
<dbReference type="CDD" id="cd18808">
    <property type="entry name" value="SF1_C_Upf1"/>
    <property type="match status" value="1"/>
</dbReference>
<evidence type="ECO:0000259" key="6">
    <source>
        <dbReference type="PROSITE" id="PS50097"/>
    </source>
</evidence>
<dbReference type="SUPFAM" id="SSF54695">
    <property type="entry name" value="POZ domain"/>
    <property type="match status" value="1"/>
</dbReference>
<keyword evidence="4" id="KW-0067">ATP-binding</keyword>
<evidence type="ECO:0000256" key="2">
    <source>
        <dbReference type="ARBA" id="ARBA00022801"/>
    </source>
</evidence>
<name>A0AA36JFJ3_9DINO</name>
<keyword evidence="1" id="KW-0547">Nucleotide-binding</keyword>
<dbReference type="GO" id="GO:0005694">
    <property type="term" value="C:chromosome"/>
    <property type="evidence" value="ECO:0007669"/>
    <property type="project" value="UniProtKB-ARBA"/>
</dbReference>
<dbReference type="SUPFAM" id="SSF52540">
    <property type="entry name" value="P-loop containing nucleoside triphosphate hydrolases"/>
    <property type="match status" value="1"/>
</dbReference>
<feature type="domain" description="BTB" evidence="6">
    <location>
        <begin position="771"/>
        <end position="850"/>
    </location>
</feature>
<dbReference type="FunFam" id="3.40.50.300:FF:000326">
    <property type="entry name" value="P-loop containing nucleoside triphosphate hydrolase"/>
    <property type="match status" value="1"/>
</dbReference>
<dbReference type="EMBL" id="CAUJNA010003523">
    <property type="protein sequence ID" value="CAJ1404068.1"/>
    <property type="molecule type" value="Genomic_DNA"/>
</dbReference>
<dbReference type="InterPro" id="IPR041677">
    <property type="entry name" value="DNA2/NAM7_AAA_11"/>
</dbReference>
<protein>
    <recommendedName>
        <fullName evidence="6">BTB domain-containing protein</fullName>
    </recommendedName>
</protein>
<dbReference type="InterPro" id="IPR045055">
    <property type="entry name" value="DNA2/NAM7-like"/>
</dbReference>
<dbReference type="Proteomes" id="UP001178507">
    <property type="component" value="Unassembled WGS sequence"/>
</dbReference>
<dbReference type="GO" id="GO:0005524">
    <property type="term" value="F:ATP binding"/>
    <property type="evidence" value="ECO:0007669"/>
    <property type="project" value="UniProtKB-KW"/>
</dbReference>
<dbReference type="Gene3D" id="3.40.50.300">
    <property type="entry name" value="P-loop containing nucleotide triphosphate hydrolases"/>
    <property type="match status" value="2"/>
</dbReference>
<dbReference type="InterPro" id="IPR036770">
    <property type="entry name" value="Ankyrin_rpt-contain_sf"/>
</dbReference>
<evidence type="ECO:0000256" key="4">
    <source>
        <dbReference type="ARBA" id="ARBA00022840"/>
    </source>
</evidence>
<dbReference type="InterPro" id="IPR041679">
    <property type="entry name" value="DNA2/NAM7-like_C"/>
</dbReference>
<proteinExistence type="predicted"/>
<feature type="region of interest" description="Disordered" evidence="5">
    <location>
        <begin position="521"/>
        <end position="571"/>
    </location>
</feature>
<dbReference type="PANTHER" id="PTHR10887:SF495">
    <property type="entry name" value="HELICASE SENATAXIN ISOFORM X1-RELATED"/>
    <property type="match status" value="1"/>
</dbReference>
<dbReference type="Pfam" id="PF13087">
    <property type="entry name" value="AAA_12"/>
    <property type="match status" value="1"/>
</dbReference>
<evidence type="ECO:0000256" key="1">
    <source>
        <dbReference type="ARBA" id="ARBA00022741"/>
    </source>
</evidence>
<dbReference type="PROSITE" id="PS50097">
    <property type="entry name" value="BTB"/>
    <property type="match status" value="1"/>
</dbReference>
<dbReference type="PANTHER" id="PTHR10887">
    <property type="entry name" value="DNA2/NAM7 HELICASE FAMILY"/>
    <property type="match status" value="1"/>
</dbReference>
<dbReference type="GO" id="GO:0004386">
    <property type="term" value="F:helicase activity"/>
    <property type="evidence" value="ECO:0007669"/>
    <property type="project" value="UniProtKB-KW"/>
</dbReference>
<evidence type="ECO:0000313" key="8">
    <source>
        <dbReference type="Proteomes" id="UP001178507"/>
    </source>
</evidence>